<feature type="domain" description="Fibrinogen C-terminal" evidence="2">
    <location>
        <begin position="62"/>
        <end position="284"/>
    </location>
</feature>
<reference evidence="4" key="1">
    <citation type="journal article" date="2017" name="bioRxiv">
        <title>Comparative analysis of the genomes of Stylophora pistillata and Acropora digitifera provides evidence for extensive differences between species of corals.</title>
        <authorList>
            <person name="Voolstra C.R."/>
            <person name="Li Y."/>
            <person name="Liew Y.J."/>
            <person name="Baumgarten S."/>
            <person name="Zoccola D."/>
            <person name="Flot J.-F."/>
            <person name="Tambutte S."/>
            <person name="Allemand D."/>
            <person name="Aranda M."/>
        </authorList>
    </citation>
    <scope>NUCLEOTIDE SEQUENCE [LARGE SCALE GENOMIC DNA]</scope>
</reference>
<dbReference type="SUPFAM" id="SSF56496">
    <property type="entry name" value="Fibrinogen C-terminal domain-like"/>
    <property type="match status" value="1"/>
</dbReference>
<sequence>MSFIQEGKGSVMLFLALSVTLQIKPSTNAAPIDCKKNSAVCLEEIMKELTQVRFEVKILMENKTLARAKSCAELYKSGQRISGVYTIDPDGSGAFNVYCDQKTAGGGWVVIQKRLGGSVDFNRTWNDYKHGFGNLVGEFWLGLDKIQRLTRNETYNKLRVDLGVTTGKTVHAEYGWFGIGNEMAKYQLHISNFTSETVSSDSLSPHKDFDFGTWDKYSADCAPKTGGGWWHGNSCDQAISSNLNGIYPRCGSEAKADIHWGGLVPGIAKGSAPTSTEMKIRPVDFF</sequence>
<dbReference type="InterPro" id="IPR014716">
    <property type="entry name" value="Fibrinogen_a/b/g_C_1"/>
</dbReference>
<protein>
    <submittedName>
        <fullName evidence="3">Angiopoietin-related protein 7</fullName>
    </submittedName>
</protein>
<keyword evidence="1" id="KW-0732">Signal</keyword>
<keyword evidence="4" id="KW-1185">Reference proteome</keyword>
<dbReference type="GO" id="GO:0005615">
    <property type="term" value="C:extracellular space"/>
    <property type="evidence" value="ECO:0007669"/>
    <property type="project" value="TreeGrafter"/>
</dbReference>
<comment type="caution">
    <text evidence="3">The sequence shown here is derived from an EMBL/GenBank/DDBJ whole genome shotgun (WGS) entry which is preliminary data.</text>
</comment>
<accession>A0A2B4SY49</accession>
<evidence type="ECO:0000259" key="2">
    <source>
        <dbReference type="PROSITE" id="PS51406"/>
    </source>
</evidence>
<dbReference type="EMBL" id="LSMT01000013">
    <property type="protein sequence ID" value="PFX33305.1"/>
    <property type="molecule type" value="Genomic_DNA"/>
</dbReference>
<dbReference type="InterPro" id="IPR002181">
    <property type="entry name" value="Fibrinogen_a/b/g_C_dom"/>
</dbReference>
<dbReference type="PANTHER" id="PTHR19143">
    <property type="entry name" value="FIBRINOGEN/TENASCIN/ANGIOPOEITIN"/>
    <property type="match status" value="1"/>
</dbReference>
<dbReference type="PROSITE" id="PS51406">
    <property type="entry name" value="FIBRINOGEN_C_2"/>
    <property type="match status" value="1"/>
</dbReference>
<dbReference type="AlphaFoldDB" id="A0A2B4SY49"/>
<dbReference type="Pfam" id="PF00147">
    <property type="entry name" value="Fibrinogen_C"/>
    <property type="match status" value="1"/>
</dbReference>
<dbReference type="NCBIfam" id="NF040941">
    <property type="entry name" value="GGGWT_bact"/>
    <property type="match status" value="1"/>
</dbReference>
<dbReference type="CDD" id="cd00087">
    <property type="entry name" value="FReD"/>
    <property type="match status" value="1"/>
</dbReference>
<feature type="chain" id="PRO_5012428294" evidence="1">
    <location>
        <begin position="30"/>
        <end position="286"/>
    </location>
</feature>
<proteinExistence type="predicted"/>
<dbReference type="SMART" id="SM00186">
    <property type="entry name" value="FBG"/>
    <property type="match status" value="1"/>
</dbReference>
<dbReference type="InterPro" id="IPR050373">
    <property type="entry name" value="Fibrinogen_C-term_domain"/>
</dbReference>
<dbReference type="Proteomes" id="UP000225706">
    <property type="component" value="Unassembled WGS sequence"/>
</dbReference>
<feature type="signal peptide" evidence="1">
    <location>
        <begin position="1"/>
        <end position="29"/>
    </location>
</feature>
<evidence type="ECO:0000313" key="4">
    <source>
        <dbReference type="Proteomes" id="UP000225706"/>
    </source>
</evidence>
<dbReference type="Gene3D" id="3.90.215.10">
    <property type="entry name" value="Gamma Fibrinogen, chain A, domain 1"/>
    <property type="match status" value="1"/>
</dbReference>
<dbReference type="InterPro" id="IPR036056">
    <property type="entry name" value="Fibrinogen-like_C"/>
</dbReference>
<name>A0A2B4SY49_STYPI</name>
<organism evidence="3 4">
    <name type="scientific">Stylophora pistillata</name>
    <name type="common">Smooth cauliflower coral</name>
    <dbReference type="NCBI Taxonomy" id="50429"/>
    <lineage>
        <taxon>Eukaryota</taxon>
        <taxon>Metazoa</taxon>
        <taxon>Cnidaria</taxon>
        <taxon>Anthozoa</taxon>
        <taxon>Hexacorallia</taxon>
        <taxon>Scleractinia</taxon>
        <taxon>Astrocoeniina</taxon>
        <taxon>Pocilloporidae</taxon>
        <taxon>Stylophora</taxon>
    </lineage>
</organism>
<evidence type="ECO:0000256" key="1">
    <source>
        <dbReference type="SAM" id="SignalP"/>
    </source>
</evidence>
<dbReference type="OrthoDB" id="7972392at2759"/>
<evidence type="ECO:0000313" key="3">
    <source>
        <dbReference type="EMBL" id="PFX33305.1"/>
    </source>
</evidence>
<gene>
    <name evidence="3" type="primary">ANGPTL7</name>
    <name evidence="3" type="ORF">AWC38_SpisGene1771</name>
</gene>